<dbReference type="Pfam" id="PF07686">
    <property type="entry name" value="V-set"/>
    <property type="match status" value="1"/>
</dbReference>
<evidence type="ECO:0000313" key="12">
    <source>
        <dbReference type="Ensembl" id="ENSOSIP00000007454.1"/>
    </source>
</evidence>
<dbReference type="GO" id="GO:0042102">
    <property type="term" value="P:positive regulation of T cell proliferation"/>
    <property type="evidence" value="ECO:0007669"/>
    <property type="project" value="TreeGrafter"/>
</dbReference>
<dbReference type="InterPro" id="IPR007110">
    <property type="entry name" value="Ig-like_dom"/>
</dbReference>
<evidence type="ECO:0000256" key="6">
    <source>
        <dbReference type="ARBA" id="ARBA00023136"/>
    </source>
</evidence>
<evidence type="ECO:0000256" key="1">
    <source>
        <dbReference type="ARBA" id="ARBA00004251"/>
    </source>
</evidence>
<dbReference type="SMART" id="SM00406">
    <property type="entry name" value="IGv"/>
    <property type="match status" value="1"/>
</dbReference>
<evidence type="ECO:0000256" key="2">
    <source>
        <dbReference type="ARBA" id="ARBA00022475"/>
    </source>
</evidence>
<dbReference type="GeneTree" id="ENSGT01020000230622"/>
<accession>A0A8C7X497</accession>
<evidence type="ECO:0000256" key="8">
    <source>
        <dbReference type="ARBA" id="ARBA00023170"/>
    </source>
</evidence>
<evidence type="ECO:0000313" key="13">
    <source>
        <dbReference type="Proteomes" id="UP000694383"/>
    </source>
</evidence>
<dbReference type="GO" id="GO:0042130">
    <property type="term" value="P:negative regulation of T cell proliferation"/>
    <property type="evidence" value="ECO:0007669"/>
    <property type="project" value="TreeGrafter"/>
</dbReference>
<keyword evidence="10" id="KW-0393">Immunoglobulin domain</keyword>
<dbReference type="SUPFAM" id="SSF48726">
    <property type="entry name" value="Immunoglobulin"/>
    <property type="match status" value="1"/>
</dbReference>
<keyword evidence="3" id="KW-0812">Transmembrane</keyword>
<dbReference type="AlphaFoldDB" id="A0A8C7X497"/>
<dbReference type="GO" id="GO:0031295">
    <property type="term" value="P:T cell costimulation"/>
    <property type="evidence" value="ECO:0007669"/>
    <property type="project" value="TreeGrafter"/>
</dbReference>
<dbReference type="PROSITE" id="PS50835">
    <property type="entry name" value="IG_LIKE"/>
    <property type="match status" value="1"/>
</dbReference>
<dbReference type="InterPro" id="IPR013106">
    <property type="entry name" value="Ig_V-set"/>
</dbReference>
<dbReference type="GO" id="GO:0007166">
    <property type="term" value="P:cell surface receptor signaling pathway"/>
    <property type="evidence" value="ECO:0007669"/>
    <property type="project" value="TreeGrafter"/>
</dbReference>
<dbReference type="Gene3D" id="2.60.40.10">
    <property type="entry name" value="Immunoglobulins"/>
    <property type="match status" value="1"/>
</dbReference>
<dbReference type="GO" id="GO:0009897">
    <property type="term" value="C:external side of plasma membrane"/>
    <property type="evidence" value="ECO:0007669"/>
    <property type="project" value="TreeGrafter"/>
</dbReference>
<keyword evidence="7" id="KW-1015">Disulfide bond</keyword>
<evidence type="ECO:0000256" key="10">
    <source>
        <dbReference type="ARBA" id="ARBA00023319"/>
    </source>
</evidence>
<protein>
    <recommendedName>
        <fullName evidence="11">Ig-like domain-containing protein</fullName>
    </recommendedName>
</protein>
<organism evidence="12 13">
    <name type="scientific">Oryzias sinensis</name>
    <name type="common">Chinese medaka</name>
    <dbReference type="NCBI Taxonomy" id="183150"/>
    <lineage>
        <taxon>Eukaryota</taxon>
        <taxon>Metazoa</taxon>
        <taxon>Chordata</taxon>
        <taxon>Craniata</taxon>
        <taxon>Vertebrata</taxon>
        <taxon>Euteleostomi</taxon>
        <taxon>Actinopterygii</taxon>
        <taxon>Neopterygii</taxon>
        <taxon>Teleostei</taxon>
        <taxon>Neoteleostei</taxon>
        <taxon>Acanthomorphata</taxon>
        <taxon>Ovalentaria</taxon>
        <taxon>Atherinomorphae</taxon>
        <taxon>Beloniformes</taxon>
        <taxon>Adrianichthyidae</taxon>
        <taxon>Oryziinae</taxon>
        <taxon>Oryzias</taxon>
    </lineage>
</organism>
<evidence type="ECO:0000256" key="4">
    <source>
        <dbReference type="ARBA" id="ARBA00022729"/>
    </source>
</evidence>
<proteinExistence type="predicted"/>
<reference evidence="12" key="2">
    <citation type="submission" date="2025-09" db="UniProtKB">
        <authorList>
            <consortium name="Ensembl"/>
        </authorList>
    </citation>
    <scope>IDENTIFICATION</scope>
</reference>
<evidence type="ECO:0000256" key="3">
    <source>
        <dbReference type="ARBA" id="ARBA00022692"/>
    </source>
</evidence>
<evidence type="ECO:0000259" key="11">
    <source>
        <dbReference type="PROSITE" id="PS50835"/>
    </source>
</evidence>
<keyword evidence="13" id="KW-1185">Reference proteome</keyword>
<dbReference type="InterPro" id="IPR051713">
    <property type="entry name" value="T-cell_Activation_Regulation"/>
</dbReference>
<keyword evidence="2" id="KW-1003">Cell membrane</keyword>
<evidence type="ECO:0000256" key="7">
    <source>
        <dbReference type="ARBA" id="ARBA00023157"/>
    </source>
</evidence>
<dbReference type="InterPro" id="IPR013783">
    <property type="entry name" value="Ig-like_fold"/>
</dbReference>
<evidence type="ECO:0000256" key="9">
    <source>
        <dbReference type="ARBA" id="ARBA00023180"/>
    </source>
</evidence>
<reference evidence="12" key="1">
    <citation type="submission" date="2025-08" db="UniProtKB">
        <authorList>
            <consortium name="Ensembl"/>
        </authorList>
    </citation>
    <scope>IDENTIFICATION</scope>
</reference>
<dbReference type="FunFam" id="2.60.40.10:FF:000142">
    <property type="entry name" value="V-set domain-containing T-cell activation inhibitor 1"/>
    <property type="match status" value="1"/>
</dbReference>
<dbReference type="GO" id="GO:0006955">
    <property type="term" value="P:immune response"/>
    <property type="evidence" value="ECO:0007669"/>
    <property type="project" value="TreeGrafter"/>
</dbReference>
<dbReference type="GO" id="GO:0071222">
    <property type="term" value="P:cellular response to lipopolysaccharide"/>
    <property type="evidence" value="ECO:0007669"/>
    <property type="project" value="TreeGrafter"/>
</dbReference>
<evidence type="ECO:0000256" key="5">
    <source>
        <dbReference type="ARBA" id="ARBA00022989"/>
    </source>
</evidence>
<dbReference type="Proteomes" id="UP000694383">
    <property type="component" value="Unplaced"/>
</dbReference>
<keyword evidence="4" id="KW-0732">Signal</keyword>
<feature type="domain" description="Ig-like" evidence="11">
    <location>
        <begin position="24"/>
        <end position="110"/>
    </location>
</feature>
<dbReference type="InterPro" id="IPR036179">
    <property type="entry name" value="Ig-like_dom_sf"/>
</dbReference>
<dbReference type="PANTHER" id="PTHR25466">
    <property type="entry name" value="T-LYMPHOCYTE ACTIVATION ANTIGEN"/>
    <property type="match status" value="1"/>
</dbReference>
<comment type="subcellular location">
    <subcellularLocation>
        <location evidence="1">Cell membrane</location>
        <topology evidence="1">Single-pass type I membrane protein</topology>
    </subcellularLocation>
</comment>
<keyword evidence="6" id="KW-0472">Membrane</keyword>
<dbReference type="Ensembl" id="ENSOSIT00000007966.1">
    <property type="protein sequence ID" value="ENSOSIP00000007454.1"/>
    <property type="gene ID" value="ENSOSIG00000004939.1"/>
</dbReference>
<name>A0A8C7X497_9TELE</name>
<keyword evidence="5" id="KW-1133">Transmembrane helix</keyword>
<sequence length="147" mass="17133">CDRSSFFKLCQSFMKTIKERDCILPCSFQAGQSLIIHWYHMTPTQTGVHSYYENKDQWGHQQKRFRGRTSLFQDQFSKGNASLQLTGVMVQDEGSYQCHTSTITNTRDLYINMKVYGTRNKPRKLDSNVEGNEERFQAELQISESVD</sequence>
<keyword evidence="9" id="KW-0325">Glycoprotein</keyword>
<keyword evidence="8" id="KW-0675">Receptor</keyword>
<dbReference type="PANTHER" id="PTHR25466:SF14">
    <property type="entry name" value="BUTYROPHILIN SUBFAMILY 2 MEMBER A2-LIKE-RELATED"/>
    <property type="match status" value="1"/>
</dbReference>